<dbReference type="OrthoDB" id="72772at2759"/>
<feature type="coiled-coil region" evidence="2">
    <location>
        <begin position="292"/>
        <end position="330"/>
    </location>
</feature>
<evidence type="ECO:0000313" key="4">
    <source>
        <dbReference type="Proteomes" id="UP000253551"/>
    </source>
</evidence>
<gene>
    <name evidence="3" type="ORF">CU098_009428</name>
</gene>
<organism evidence="3 4">
    <name type="scientific">Rhizopus stolonifer</name>
    <name type="common">Rhizopus nigricans</name>
    <dbReference type="NCBI Taxonomy" id="4846"/>
    <lineage>
        <taxon>Eukaryota</taxon>
        <taxon>Fungi</taxon>
        <taxon>Fungi incertae sedis</taxon>
        <taxon>Mucoromycota</taxon>
        <taxon>Mucoromycotina</taxon>
        <taxon>Mucoromycetes</taxon>
        <taxon>Mucorales</taxon>
        <taxon>Mucorineae</taxon>
        <taxon>Rhizopodaceae</taxon>
        <taxon>Rhizopus</taxon>
    </lineage>
</organism>
<evidence type="ECO:0008006" key="5">
    <source>
        <dbReference type="Google" id="ProtNLM"/>
    </source>
</evidence>
<comment type="caution">
    <text evidence="3">The sequence shown here is derived from an EMBL/GenBank/DDBJ whole genome shotgun (WGS) entry which is preliminary data.</text>
</comment>
<dbReference type="GO" id="GO:0005768">
    <property type="term" value="C:endosome"/>
    <property type="evidence" value="ECO:0007669"/>
    <property type="project" value="TreeGrafter"/>
</dbReference>
<dbReference type="STRING" id="4846.A0A367JNN6"/>
<dbReference type="EMBL" id="PJQM01002987">
    <property type="protein sequence ID" value="RCH91479.1"/>
    <property type="molecule type" value="Genomic_DNA"/>
</dbReference>
<evidence type="ECO:0000313" key="3">
    <source>
        <dbReference type="EMBL" id="RCH91479.1"/>
    </source>
</evidence>
<dbReference type="Pfam" id="PF17649">
    <property type="entry name" value="VPS38"/>
    <property type="match status" value="1"/>
</dbReference>
<dbReference type="GO" id="GO:0000149">
    <property type="term" value="F:SNARE binding"/>
    <property type="evidence" value="ECO:0007669"/>
    <property type="project" value="TreeGrafter"/>
</dbReference>
<dbReference type="InterPro" id="IPR040939">
    <property type="entry name" value="Vps38"/>
</dbReference>
<reference evidence="3 4" key="1">
    <citation type="journal article" date="2018" name="G3 (Bethesda)">
        <title>Phylogenetic and Phylogenomic Definition of Rhizopus Species.</title>
        <authorList>
            <person name="Gryganskyi A.P."/>
            <person name="Golan J."/>
            <person name="Dolatabadi S."/>
            <person name="Mondo S."/>
            <person name="Robb S."/>
            <person name="Idnurm A."/>
            <person name="Muszewska A."/>
            <person name="Steczkiewicz K."/>
            <person name="Masonjones S."/>
            <person name="Liao H.L."/>
            <person name="Gajdeczka M.T."/>
            <person name="Anike F."/>
            <person name="Vuek A."/>
            <person name="Anishchenko I.M."/>
            <person name="Voigt K."/>
            <person name="de Hoog G.S."/>
            <person name="Smith M.E."/>
            <person name="Heitman J."/>
            <person name="Vilgalys R."/>
            <person name="Stajich J.E."/>
        </authorList>
    </citation>
    <scope>NUCLEOTIDE SEQUENCE [LARGE SCALE GENOMIC DNA]</scope>
    <source>
        <strain evidence="3 4">LSU 92-RS-03</strain>
    </source>
</reference>
<evidence type="ECO:0000256" key="2">
    <source>
        <dbReference type="SAM" id="Coils"/>
    </source>
</evidence>
<keyword evidence="1 2" id="KW-0175">Coiled coil</keyword>
<dbReference type="GO" id="GO:0034272">
    <property type="term" value="C:phosphatidylinositol 3-kinase complex, class III, type II"/>
    <property type="evidence" value="ECO:0007669"/>
    <property type="project" value="InterPro"/>
</dbReference>
<name>A0A367JNN6_RHIST</name>
<accession>A0A367JNN6</accession>
<evidence type="ECO:0000256" key="1">
    <source>
        <dbReference type="ARBA" id="ARBA00023054"/>
    </source>
</evidence>
<dbReference type="AlphaFoldDB" id="A0A367JNN6"/>
<sequence length="426" mass="49246">MAENSSKLVFPPRQKRIRHIRSIAGRNIAWKSIDAEDETLITTMPRSESANSLSLAAVEDSSLMKRAYQKNEHHLYSLGLLDAYATLHIGELDAPAFYKSEMIPNTINPTFRSLPYPMDWMDWHEAASSLVIMRLWTRHSIPESAGQHTEPVLGYSETEHYDGFQLLIEWQVDLNALTLIGKSSSDLHFSFPENTLLFELEDGFYSATDILPVNQHKRSSMLELDQKDTASIHSVHSNKTKVKRSCTFNHILKLNTVMDCIADTQQSSDQVRLSIEEVLGQQERGFCLKRELDQHRSKLVELEAQIIQQKRRLQIKREMLKTRQQLLENRTIDLAEAKIRCQSNMDDLQENEHVLEKNIKMRQTTFHSLNRRKKELIADLFSIYPIEQSYDDSQQFRIRGIYLPNSVYDGQNEELIATALGFTTHL</sequence>
<dbReference type="Proteomes" id="UP000253551">
    <property type="component" value="Unassembled WGS sequence"/>
</dbReference>
<feature type="non-terminal residue" evidence="3">
    <location>
        <position position="426"/>
    </location>
</feature>
<dbReference type="GO" id="GO:0000323">
    <property type="term" value="C:lytic vacuole"/>
    <property type="evidence" value="ECO:0007669"/>
    <property type="project" value="TreeGrafter"/>
</dbReference>
<keyword evidence="4" id="KW-1185">Reference proteome</keyword>
<protein>
    <recommendedName>
        <fullName evidence="5">UV radiation resistance-associated gene protein</fullName>
    </recommendedName>
</protein>
<dbReference type="PANTHER" id="PTHR15157">
    <property type="entry name" value="UV RADIATION RESISTANCE-ASSOCIATED GENE PROTEIN"/>
    <property type="match status" value="1"/>
</dbReference>
<dbReference type="GO" id="GO:0035493">
    <property type="term" value="P:SNARE complex assembly"/>
    <property type="evidence" value="ECO:0007669"/>
    <property type="project" value="TreeGrafter"/>
</dbReference>
<proteinExistence type="predicted"/>
<dbReference type="PANTHER" id="PTHR15157:SF5">
    <property type="entry name" value="UV RADIATION RESISTANCE-ASSOCIATED GENE PROTEIN"/>
    <property type="match status" value="1"/>
</dbReference>